<sequence>MLMNMATYYRADEELQWKLHLVLHTAHTLNRDQRPRVHCDGESLPSGSIGCIHYIIFLAILSNTEAASLILS</sequence>
<name>A0A0M3IB16_ASCLU</name>
<dbReference type="WBParaSite" id="ALUE_0001483401-mRNA-1">
    <property type="protein sequence ID" value="ALUE_0001483401-mRNA-1"/>
    <property type="gene ID" value="ALUE_0001483401"/>
</dbReference>
<keyword evidence="1" id="KW-1185">Reference proteome</keyword>
<evidence type="ECO:0000313" key="1">
    <source>
        <dbReference type="Proteomes" id="UP000036681"/>
    </source>
</evidence>
<dbReference type="AlphaFoldDB" id="A0A0M3IB16"/>
<dbReference type="Proteomes" id="UP000036681">
    <property type="component" value="Unplaced"/>
</dbReference>
<evidence type="ECO:0000313" key="2">
    <source>
        <dbReference type="WBParaSite" id="ALUE_0001483401-mRNA-1"/>
    </source>
</evidence>
<reference evidence="2" key="1">
    <citation type="submission" date="2017-02" db="UniProtKB">
        <authorList>
            <consortium name="WormBaseParasite"/>
        </authorList>
    </citation>
    <scope>IDENTIFICATION</scope>
</reference>
<organism evidence="1 2">
    <name type="scientific">Ascaris lumbricoides</name>
    <name type="common">Giant roundworm</name>
    <dbReference type="NCBI Taxonomy" id="6252"/>
    <lineage>
        <taxon>Eukaryota</taxon>
        <taxon>Metazoa</taxon>
        <taxon>Ecdysozoa</taxon>
        <taxon>Nematoda</taxon>
        <taxon>Chromadorea</taxon>
        <taxon>Rhabditida</taxon>
        <taxon>Spirurina</taxon>
        <taxon>Ascaridomorpha</taxon>
        <taxon>Ascaridoidea</taxon>
        <taxon>Ascarididae</taxon>
        <taxon>Ascaris</taxon>
    </lineage>
</organism>
<accession>A0A0M3IB16</accession>
<protein>
    <submittedName>
        <fullName evidence="2">Ovule protein</fullName>
    </submittedName>
</protein>
<proteinExistence type="predicted"/>